<evidence type="ECO:0008006" key="6">
    <source>
        <dbReference type="Google" id="ProtNLM"/>
    </source>
</evidence>
<feature type="chain" id="PRO_5005644516" description="Cytochrome b562" evidence="3">
    <location>
        <begin position="20"/>
        <end position="129"/>
    </location>
</feature>
<evidence type="ECO:0000256" key="2">
    <source>
        <dbReference type="ARBA" id="ARBA00022729"/>
    </source>
</evidence>
<dbReference type="AlphaFoldDB" id="A0A0M2V7W1"/>
<dbReference type="GO" id="GO:0005506">
    <property type="term" value="F:iron ion binding"/>
    <property type="evidence" value="ECO:0007669"/>
    <property type="project" value="InterPro"/>
</dbReference>
<dbReference type="STRING" id="336831.WG68_08460"/>
<dbReference type="InterPro" id="IPR010980">
    <property type="entry name" value="Cyt_c/b562"/>
</dbReference>
<accession>A0A0M2V7W1</accession>
<dbReference type="GO" id="GO:0009055">
    <property type="term" value="F:electron transfer activity"/>
    <property type="evidence" value="ECO:0007669"/>
    <property type="project" value="InterPro"/>
</dbReference>
<keyword evidence="2 3" id="KW-0732">Signal</keyword>
<evidence type="ECO:0000256" key="3">
    <source>
        <dbReference type="SAM" id="SignalP"/>
    </source>
</evidence>
<name>A0A0M2V7W1_9GAMM</name>
<dbReference type="InterPro" id="IPR009155">
    <property type="entry name" value="Cyt_b562"/>
</dbReference>
<dbReference type="Pfam" id="PF07361">
    <property type="entry name" value="Cytochrom_B562"/>
    <property type="match status" value="1"/>
</dbReference>
<dbReference type="RefSeq" id="WP_046557258.1">
    <property type="nucleotide sequence ID" value="NZ_LAHO01000007.1"/>
</dbReference>
<dbReference type="Proteomes" id="UP000034228">
    <property type="component" value="Unassembled WGS sequence"/>
</dbReference>
<reference evidence="4 5" key="1">
    <citation type="submission" date="2015-03" db="EMBL/GenBank/DDBJ databases">
        <title>Draft genome sequences of two protease-producing strains of Arsukibacterium isolated from two cold and alkaline environments.</title>
        <authorList>
            <person name="Lylloff J.E."/>
            <person name="Skov L.B."/>
            <person name="Jepsen M."/>
            <person name="Hallin P.F."/>
            <person name="Sorensen S.J."/>
            <person name="Stougaard P."/>
            <person name="Glaring M.A."/>
        </authorList>
    </citation>
    <scope>NUCLEOTIDE SEQUENCE [LARGE SCALE GENOMIC DNA]</scope>
    <source>
        <strain evidence="4 5">GCM72</strain>
    </source>
</reference>
<dbReference type="SUPFAM" id="SSF47175">
    <property type="entry name" value="Cytochromes"/>
    <property type="match status" value="1"/>
</dbReference>
<dbReference type="GO" id="GO:0042597">
    <property type="term" value="C:periplasmic space"/>
    <property type="evidence" value="ECO:0007669"/>
    <property type="project" value="InterPro"/>
</dbReference>
<dbReference type="GO" id="GO:0022900">
    <property type="term" value="P:electron transport chain"/>
    <property type="evidence" value="ECO:0007669"/>
    <property type="project" value="InterPro"/>
</dbReference>
<keyword evidence="5" id="KW-1185">Reference proteome</keyword>
<feature type="signal peptide" evidence="3">
    <location>
        <begin position="1"/>
        <end position="19"/>
    </location>
</feature>
<dbReference type="GO" id="GO:0020037">
    <property type="term" value="F:heme binding"/>
    <property type="evidence" value="ECO:0007669"/>
    <property type="project" value="InterPro"/>
</dbReference>
<dbReference type="Gene3D" id="1.20.120.10">
    <property type="entry name" value="Cytochrome c/b562"/>
    <property type="match status" value="1"/>
</dbReference>
<evidence type="ECO:0000313" key="4">
    <source>
        <dbReference type="EMBL" id="KKO45740.1"/>
    </source>
</evidence>
<sequence>MFSRNFLCVLLLLPLLAIASNNVNLETTMKSMGLALKHAREAASTEVALPYISELLELTGQAKTALFQDDKAQTYIEGLDKVLLTLQQAQTAAEAGDQAKLSQALAEVEQLRRHYHKQRRVSFWQVLFG</sequence>
<evidence type="ECO:0000256" key="1">
    <source>
        <dbReference type="ARBA" id="ARBA00005523"/>
    </source>
</evidence>
<comment type="similarity">
    <text evidence="1">Belongs to the cytochrome b562 family.</text>
</comment>
<organism evidence="4 5">
    <name type="scientific">Arsukibacterium ikkense</name>
    <dbReference type="NCBI Taxonomy" id="336831"/>
    <lineage>
        <taxon>Bacteria</taxon>
        <taxon>Pseudomonadati</taxon>
        <taxon>Pseudomonadota</taxon>
        <taxon>Gammaproteobacteria</taxon>
        <taxon>Chromatiales</taxon>
        <taxon>Chromatiaceae</taxon>
        <taxon>Arsukibacterium</taxon>
    </lineage>
</organism>
<proteinExistence type="inferred from homology"/>
<protein>
    <recommendedName>
        <fullName evidence="6">Cytochrome b562</fullName>
    </recommendedName>
</protein>
<dbReference type="EMBL" id="LAHO01000007">
    <property type="protein sequence ID" value="KKO45740.1"/>
    <property type="molecule type" value="Genomic_DNA"/>
</dbReference>
<gene>
    <name evidence="4" type="ORF">WG68_08460</name>
</gene>
<evidence type="ECO:0000313" key="5">
    <source>
        <dbReference type="Proteomes" id="UP000034228"/>
    </source>
</evidence>
<comment type="caution">
    <text evidence="4">The sequence shown here is derived from an EMBL/GenBank/DDBJ whole genome shotgun (WGS) entry which is preliminary data.</text>
</comment>
<dbReference type="OrthoDB" id="5917034at2"/>